<accession>A0A2I0IPZ4</accession>
<organism evidence="1 2">
    <name type="scientific">Punica granatum</name>
    <name type="common">Pomegranate</name>
    <dbReference type="NCBI Taxonomy" id="22663"/>
    <lineage>
        <taxon>Eukaryota</taxon>
        <taxon>Viridiplantae</taxon>
        <taxon>Streptophyta</taxon>
        <taxon>Embryophyta</taxon>
        <taxon>Tracheophyta</taxon>
        <taxon>Spermatophyta</taxon>
        <taxon>Magnoliopsida</taxon>
        <taxon>eudicotyledons</taxon>
        <taxon>Gunneridae</taxon>
        <taxon>Pentapetalae</taxon>
        <taxon>rosids</taxon>
        <taxon>malvids</taxon>
        <taxon>Myrtales</taxon>
        <taxon>Lythraceae</taxon>
        <taxon>Punica</taxon>
    </lineage>
</organism>
<evidence type="ECO:0000313" key="2">
    <source>
        <dbReference type="Proteomes" id="UP000233551"/>
    </source>
</evidence>
<protein>
    <submittedName>
        <fullName evidence="1">Uncharacterized protein</fullName>
    </submittedName>
</protein>
<gene>
    <name evidence="1" type="ORF">CRG98_033530</name>
</gene>
<dbReference type="Proteomes" id="UP000233551">
    <property type="component" value="Unassembled WGS sequence"/>
</dbReference>
<comment type="caution">
    <text evidence="1">The sequence shown here is derived from an EMBL/GenBank/DDBJ whole genome shotgun (WGS) entry which is preliminary data.</text>
</comment>
<sequence length="109" mass="12233">MQKCSKANLKSGMYGLILILNTFRATKVRANRSCSDKGSTRGPSVVILAFKASPATAINWYLDLRRSEARLDKRMAAPPIRNRQLETSIDRSFPKYQFSVIFSMLTTSA</sequence>
<keyword evidence="2" id="KW-1185">Reference proteome</keyword>
<dbReference type="AlphaFoldDB" id="A0A2I0IPZ4"/>
<evidence type="ECO:0000313" key="1">
    <source>
        <dbReference type="EMBL" id="PKI46075.1"/>
    </source>
</evidence>
<dbReference type="EMBL" id="PGOL01002674">
    <property type="protein sequence ID" value="PKI46075.1"/>
    <property type="molecule type" value="Genomic_DNA"/>
</dbReference>
<reference evidence="1 2" key="1">
    <citation type="submission" date="2017-11" db="EMBL/GenBank/DDBJ databases">
        <title>De-novo sequencing of pomegranate (Punica granatum L.) genome.</title>
        <authorList>
            <person name="Akparov Z."/>
            <person name="Amiraslanov A."/>
            <person name="Hajiyeva S."/>
            <person name="Abbasov M."/>
            <person name="Kaur K."/>
            <person name="Hamwieh A."/>
            <person name="Solovyev V."/>
            <person name="Salamov A."/>
            <person name="Braich B."/>
            <person name="Kosarev P."/>
            <person name="Mahmoud A."/>
            <person name="Hajiyev E."/>
            <person name="Babayeva S."/>
            <person name="Izzatullayeva V."/>
            <person name="Mammadov A."/>
            <person name="Mammadov A."/>
            <person name="Sharifova S."/>
            <person name="Ojaghi J."/>
            <person name="Eynullazada K."/>
            <person name="Bayramov B."/>
            <person name="Abdulazimova A."/>
            <person name="Shahmuradov I."/>
        </authorList>
    </citation>
    <scope>NUCLEOTIDE SEQUENCE [LARGE SCALE GENOMIC DNA]</scope>
    <source>
        <strain evidence="2">cv. AG2017</strain>
        <tissue evidence="1">Leaf</tissue>
    </source>
</reference>
<name>A0A2I0IPZ4_PUNGR</name>
<proteinExistence type="predicted"/>